<organism evidence="2 3">
    <name type="scientific">Mesorhabditis spiculigera</name>
    <dbReference type="NCBI Taxonomy" id="96644"/>
    <lineage>
        <taxon>Eukaryota</taxon>
        <taxon>Metazoa</taxon>
        <taxon>Ecdysozoa</taxon>
        <taxon>Nematoda</taxon>
        <taxon>Chromadorea</taxon>
        <taxon>Rhabditida</taxon>
        <taxon>Rhabditina</taxon>
        <taxon>Rhabditomorpha</taxon>
        <taxon>Rhabditoidea</taxon>
        <taxon>Rhabditidae</taxon>
        <taxon>Mesorhabditinae</taxon>
        <taxon>Mesorhabditis</taxon>
    </lineage>
</organism>
<dbReference type="EMBL" id="CATQJA010000072">
    <property type="protein sequence ID" value="CAJ0557656.1"/>
    <property type="molecule type" value="Genomic_DNA"/>
</dbReference>
<name>A0AA36C4J5_9BILA</name>
<evidence type="ECO:0000313" key="3">
    <source>
        <dbReference type="Proteomes" id="UP001177023"/>
    </source>
</evidence>
<dbReference type="AlphaFoldDB" id="A0AA36C4J5"/>
<gene>
    <name evidence="2" type="ORF">MSPICULIGERA_LOCUS414</name>
</gene>
<keyword evidence="1" id="KW-0472">Membrane</keyword>
<keyword evidence="3" id="KW-1185">Reference proteome</keyword>
<keyword evidence="1" id="KW-1133">Transmembrane helix</keyword>
<comment type="caution">
    <text evidence="2">The sequence shown here is derived from an EMBL/GenBank/DDBJ whole genome shotgun (WGS) entry which is preliminary data.</text>
</comment>
<evidence type="ECO:0000313" key="2">
    <source>
        <dbReference type="EMBL" id="CAJ0557656.1"/>
    </source>
</evidence>
<reference evidence="2" key="1">
    <citation type="submission" date="2023-06" db="EMBL/GenBank/DDBJ databases">
        <authorList>
            <person name="Delattre M."/>
        </authorList>
    </citation>
    <scope>NUCLEOTIDE SEQUENCE</scope>
    <source>
        <strain evidence="2">AF72</strain>
    </source>
</reference>
<sequence length="898" mass="96374">MDRNIAYQFTAGTQGFDRAIESIERNMRDARTTFSRELRAINTEMVGSQTQLSRFGPAVNDALGGVSTIMRSGLSSVAAGLIGVFALGAFKVKQLVVDSKDAAIQQQAAYRGLEAVANHAGVGIGRAMDEANKLAADGLISVGDSAKALQNLLSRGYNVDQAVSVITRLKDAAAFNRQANLSLSEAVVSATEGLKNENSVLVDNAGVTKNVAKMWEEYAKSIGTTRDKLTDSQKITAEYNGVMKETEAQVGNAAKAADGLTGSQAELDSKSNELQVTIGTILEPVFVSLNKRLAETASWFNSLLKGMTGVGVTVDEVAANVARYEAILKDFKPGPRGNGSKAPLEAALVEERLLLENMQLVSNKVDEVDAGMRSRVARIEEQRRKVADMAATGDTAMTKAPQQGRTAPTAYGIEVARLTKLEAGYAAAIEHRKSEWSEALDAQKVAHAQQQAEQGTFLQFSQQQEADYWQGILKRTDLTAKERLGVQRNYLTALGSLRRQDEGQAFADLQAQAQQYRNNMDARLNIAQQTLERSRQLYGQDSQEYRKAAAEVVAVEREKQQQITNMKQQEYAADKQARLTDVAHAEQMAQLDLQANLITQGQLLQSQAEFEKQRYAIEAEALAQRKALLDQDPDRNPVALQQVQQQILALEQTHRNSMAVIGRQQTMESQSNWTGMMGSLQSSWSSGLNGILTGTMSTQGLLKGIFGSIGTAFVENMVTKPLMAWVFGETAKTGATVTGVGLRTAAEIGGAAMSVAVWGAATISNIISSAYQAIAGAFAAMSAIPIIGPALGVAAGVAAGAFVFGLIKNVASAEGGYDIPAGVNPMTQLHEQEMVLPKQYANVIRQAANGDGQLGGGGGGGYHYHDSSGRLTPADIRRNARVFALEMQKLQRNGALKA</sequence>
<accession>A0AA36C4J5</accession>
<keyword evidence="1" id="KW-0812">Transmembrane</keyword>
<evidence type="ECO:0000256" key="1">
    <source>
        <dbReference type="SAM" id="Phobius"/>
    </source>
</evidence>
<dbReference type="Proteomes" id="UP001177023">
    <property type="component" value="Unassembled WGS sequence"/>
</dbReference>
<protein>
    <recommendedName>
        <fullName evidence="4">Phage tail tape measure protein</fullName>
    </recommendedName>
</protein>
<proteinExistence type="predicted"/>
<feature type="non-terminal residue" evidence="2">
    <location>
        <position position="898"/>
    </location>
</feature>
<feature type="transmembrane region" description="Helical" evidence="1">
    <location>
        <begin position="786"/>
        <end position="807"/>
    </location>
</feature>
<evidence type="ECO:0008006" key="4">
    <source>
        <dbReference type="Google" id="ProtNLM"/>
    </source>
</evidence>